<accession>A0AAD8P8V3</accession>
<dbReference type="Pfam" id="PF05340">
    <property type="entry name" value="DUF740"/>
    <property type="match status" value="1"/>
</dbReference>
<comment type="caution">
    <text evidence="1">The sequence shown here is derived from an EMBL/GenBank/DDBJ whole genome shotgun (WGS) entry which is preliminary data.</text>
</comment>
<dbReference type="PANTHER" id="PTHR34197:SF13">
    <property type="match status" value="1"/>
</dbReference>
<name>A0AAD8P8V3_TARER</name>
<sequence length="216" mass="23865">MAFYMDEEQVWKCPKHPSKRRKTGICPKCLRDRLVTLCPNCASDRPCDCSPAPADSSTSSSTSSASFSLFSFSRGGSRRDFGTGNVESDPTLRKSRSVAVSFLRSRSKHVGACEMVAESNKPPLPKVSRSKINFWSVFTVNKSKKCDEHVDGIDEDLNKKDDLTNVVDDNSMMMRSRSVAVGTGNGFAPAKQKGWYFPSPIKAFRHSKPPRSVTVS</sequence>
<dbReference type="AlphaFoldDB" id="A0AAD8P8V3"/>
<reference evidence="1" key="1">
    <citation type="journal article" date="2023" name="bioRxiv">
        <title>Improved chromosome-level genome assembly for marigold (Tagetes erecta).</title>
        <authorList>
            <person name="Jiang F."/>
            <person name="Yuan L."/>
            <person name="Wang S."/>
            <person name="Wang H."/>
            <person name="Xu D."/>
            <person name="Wang A."/>
            <person name="Fan W."/>
        </authorList>
    </citation>
    <scope>NUCLEOTIDE SEQUENCE</scope>
    <source>
        <strain evidence="1">WSJ</strain>
        <tissue evidence="1">Leaf</tissue>
    </source>
</reference>
<gene>
    <name evidence="1" type="ORF">QVD17_02100</name>
</gene>
<protein>
    <submittedName>
        <fullName evidence="1">Uncharacterized protein</fullName>
    </submittedName>
</protein>
<evidence type="ECO:0000313" key="2">
    <source>
        <dbReference type="Proteomes" id="UP001229421"/>
    </source>
</evidence>
<dbReference type="Proteomes" id="UP001229421">
    <property type="component" value="Unassembled WGS sequence"/>
</dbReference>
<organism evidence="1 2">
    <name type="scientific">Tagetes erecta</name>
    <name type="common">African marigold</name>
    <dbReference type="NCBI Taxonomy" id="13708"/>
    <lineage>
        <taxon>Eukaryota</taxon>
        <taxon>Viridiplantae</taxon>
        <taxon>Streptophyta</taxon>
        <taxon>Embryophyta</taxon>
        <taxon>Tracheophyta</taxon>
        <taxon>Spermatophyta</taxon>
        <taxon>Magnoliopsida</taxon>
        <taxon>eudicotyledons</taxon>
        <taxon>Gunneridae</taxon>
        <taxon>Pentapetalae</taxon>
        <taxon>asterids</taxon>
        <taxon>campanulids</taxon>
        <taxon>Asterales</taxon>
        <taxon>Asteraceae</taxon>
        <taxon>Asteroideae</taxon>
        <taxon>Heliantheae alliance</taxon>
        <taxon>Tageteae</taxon>
        <taxon>Tagetes</taxon>
    </lineage>
</organism>
<keyword evidence="2" id="KW-1185">Reference proteome</keyword>
<dbReference type="InterPro" id="IPR008004">
    <property type="entry name" value="OCTOPUS-like"/>
</dbReference>
<dbReference type="PANTHER" id="PTHR34197">
    <property type="entry name" value="OS04G0591300 PROTEIN"/>
    <property type="match status" value="1"/>
</dbReference>
<dbReference type="EMBL" id="JAUHHV010000001">
    <property type="protein sequence ID" value="KAK1436321.1"/>
    <property type="molecule type" value="Genomic_DNA"/>
</dbReference>
<evidence type="ECO:0000313" key="1">
    <source>
        <dbReference type="EMBL" id="KAK1436321.1"/>
    </source>
</evidence>
<proteinExistence type="predicted"/>